<sequence>MVLTYTMVINRLDEIKEREKNVRNFYKPLSTQSKKKSWSNRHRYADVLEPGDVVKTIDKGTGEWREAMLGNNMENNMENNVQEQSHDVRASTAGTERLQTVNRNVAERESLLSAGRLVGPSRQSQEMVSYTAGKERQLREAIDSEFQQRREKLKQRLYREAGLLKVEDEAGDMEPLFKSTRADDASARRTPLSSTGSANPREIEVHAAGGMRWTGGPVFDHFPSRHGRSADGDYDVESLEVEEEELESDEDNVAELKDFMHKPQRRMSTTQPHRNSLHDLENQEVNVNLEQTARFNVADSLQNPENAEFYFLQMRLPDGDEIDIRGTFIVEIVGSSLSSKPEYEFPFALECNEGRKILFPRSVAGEIRFTTVLSPCDVLPWITAPRQLLGHSLDVSVYRDLGSSRKGSLLMRRTVNYRPSSSLHGGDAQGEVPRSAPAHHVSKQLHLGPTEPHNAEQERPSTVATSPSQGTLETGSPSKNRQLSELSREKLSSNVSPATQKRMELASIRQQMRASLQQTQSTLLASIKGNGSGKGSWTSKAQEEEAPNKLEDADTIPMVISRPGGKSPSRPNSRQVGSRSGSSNLHL</sequence>
<proteinExistence type="predicted"/>
<feature type="compositionally biased region" description="Basic and acidic residues" evidence="1">
    <location>
        <begin position="541"/>
        <end position="552"/>
    </location>
</feature>
<gene>
    <name evidence="2" type="ORF">GTHE00462_LOCUS35497</name>
</gene>
<evidence type="ECO:0000256" key="1">
    <source>
        <dbReference type="SAM" id="MobiDB-lite"/>
    </source>
</evidence>
<accession>A0A7S4PH85</accession>
<dbReference type="AlphaFoldDB" id="A0A7S4PH85"/>
<feature type="region of interest" description="Disordered" evidence="1">
    <location>
        <begin position="526"/>
        <end position="587"/>
    </location>
</feature>
<evidence type="ECO:0000313" key="2">
    <source>
        <dbReference type="EMBL" id="CAE2334864.1"/>
    </source>
</evidence>
<organism evidence="2">
    <name type="scientific">Guillardia theta</name>
    <name type="common">Cryptophyte</name>
    <name type="synonym">Cryptomonas phi</name>
    <dbReference type="NCBI Taxonomy" id="55529"/>
    <lineage>
        <taxon>Eukaryota</taxon>
        <taxon>Cryptophyceae</taxon>
        <taxon>Pyrenomonadales</taxon>
        <taxon>Geminigeraceae</taxon>
        <taxon>Guillardia</taxon>
    </lineage>
</organism>
<dbReference type="EMBL" id="HBKN01045367">
    <property type="protein sequence ID" value="CAE2334864.1"/>
    <property type="molecule type" value="Transcribed_RNA"/>
</dbReference>
<feature type="compositionally biased region" description="Polar residues" evidence="1">
    <location>
        <begin position="569"/>
        <end position="587"/>
    </location>
</feature>
<name>A0A7S4PH85_GUITH</name>
<reference evidence="2" key="1">
    <citation type="submission" date="2021-01" db="EMBL/GenBank/DDBJ databases">
        <authorList>
            <person name="Corre E."/>
            <person name="Pelletier E."/>
            <person name="Niang G."/>
            <person name="Scheremetjew M."/>
            <person name="Finn R."/>
            <person name="Kale V."/>
            <person name="Holt S."/>
            <person name="Cochrane G."/>
            <person name="Meng A."/>
            <person name="Brown T."/>
            <person name="Cohen L."/>
        </authorList>
    </citation>
    <scope>NUCLEOTIDE SEQUENCE</scope>
    <source>
        <strain evidence="2">CCMP 2712</strain>
    </source>
</reference>
<feature type="compositionally biased region" description="Polar residues" evidence="1">
    <location>
        <begin position="460"/>
        <end position="485"/>
    </location>
</feature>
<protein>
    <submittedName>
        <fullName evidence="2">Uncharacterized protein</fullName>
    </submittedName>
</protein>
<feature type="region of interest" description="Disordered" evidence="1">
    <location>
        <begin position="418"/>
        <end position="499"/>
    </location>
</feature>